<comment type="pathway">
    <text evidence="3 11">Glycan metabolism; pectin degradation; 2-dehydro-3-deoxy-D-gluconate from pectin: step 2/5.</text>
</comment>
<keyword evidence="10 11" id="KW-0456">Lyase</keyword>
<dbReference type="InterPro" id="IPR002022">
    <property type="entry name" value="Pec_lyase"/>
</dbReference>
<proteinExistence type="inferred from homology"/>
<evidence type="ECO:0000313" key="14">
    <source>
        <dbReference type="EMBL" id="KRH32350.1"/>
    </source>
</evidence>
<dbReference type="STRING" id="3847.A0A0R0HPC7"/>
<dbReference type="EMBL" id="CM000843">
    <property type="protein sequence ID" value="KRH32350.1"/>
    <property type="molecule type" value="Genomic_DNA"/>
</dbReference>
<dbReference type="GO" id="GO:0046872">
    <property type="term" value="F:metal ion binding"/>
    <property type="evidence" value="ECO:0007669"/>
    <property type="project" value="UniProtKB-KW"/>
</dbReference>
<evidence type="ECO:0000256" key="5">
    <source>
        <dbReference type="ARBA" id="ARBA00012272"/>
    </source>
</evidence>
<dbReference type="InterPro" id="IPR011050">
    <property type="entry name" value="Pectin_lyase_fold/virulence"/>
</dbReference>
<dbReference type="SMART" id="SM00656">
    <property type="entry name" value="Amb_all"/>
    <property type="match status" value="1"/>
</dbReference>
<dbReference type="Proteomes" id="UP000008827">
    <property type="component" value="Chromosome 10"/>
</dbReference>
<dbReference type="OMA" id="AQIISQC"/>
<gene>
    <name evidence="14" type="ORF">GLYMA_10G046100</name>
</gene>
<evidence type="ECO:0000256" key="2">
    <source>
        <dbReference type="ARBA" id="ARBA00004191"/>
    </source>
</evidence>
<evidence type="ECO:0000313" key="16">
    <source>
        <dbReference type="Proteomes" id="UP000008827"/>
    </source>
</evidence>
<feature type="region of interest" description="Disordered" evidence="12">
    <location>
        <begin position="1"/>
        <end position="37"/>
    </location>
</feature>
<evidence type="ECO:0000256" key="7">
    <source>
        <dbReference type="ARBA" id="ARBA00022723"/>
    </source>
</evidence>
<reference evidence="14 15" key="1">
    <citation type="journal article" date="2010" name="Nature">
        <title>Genome sequence of the palaeopolyploid soybean.</title>
        <authorList>
            <person name="Schmutz J."/>
            <person name="Cannon S.B."/>
            <person name="Schlueter J."/>
            <person name="Ma J."/>
            <person name="Mitros T."/>
            <person name="Nelson W."/>
            <person name="Hyten D.L."/>
            <person name="Song Q."/>
            <person name="Thelen J.J."/>
            <person name="Cheng J."/>
            <person name="Xu D."/>
            <person name="Hellsten U."/>
            <person name="May G.D."/>
            <person name="Yu Y."/>
            <person name="Sakurai T."/>
            <person name="Umezawa T."/>
            <person name="Bhattacharyya M.K."/>
            <person name="Sandhu D."/>
            <person name="Valliyodan B."/>
            <person name="Lindquist E."/>
            <person name="Peto M."/>
            <person name="Grant D."/>
            <person name="Shu S."/>
            <person name="Goodstein D."/>
            <person name="Barry K."/>
            <person name="Futrell-Griggs M."/>
            <person name="Abernathy B."/>
            <person name="Du J."/>
            <person name="Tian Z."/>
            <person name="Zhu L."/>
            <person name="Gill N."/>
            <person name="Joshi T."/>
            <person name="Libault M."/>
            <person name="Sethuraman A."/>
            <person name="Zhang X.-C."/>
            <person name="Shinozaki K."/>
            <person name="Nguyen H.T."/>
            <person name="Wing R.A."/>
            <person name="Cregan P."/>
            <person name="Specht J."/>
            <person name="Grimwood J."/>
            <person name="Rokhsar D."/>
            <person name="Stacey G."/>
            <person name="Shoemaker R.C."/>
            <person name="Jackson S.A."/>
        </authorList>
    </citation>
    <scope>NUCLEOTIDE SEQUENCE [LARGE SCALE GENOMIC DNA]</scope>
    <source>
        <strain evidence="15">cv. Williams 82</strain>
        <tissue evidence="14">Callus</tissue>
    </source>
</reference>
<evidence type="ECO:0000256" key="11">
    <source>
        <dbReference type="RuleBase" id="RU361123"/>
    </source>
</evidence>
<dbReference type="AlphaFoldDB" id="A0A0R0HPC7"/>
<protein>
    <recommendedName>
        <fullName evidence="5 11">Pectate lyase</fullName>
        <ecNumber evidence="5 11">4.2.2.2</ecNumber>
    </recommendedName>
</protein>
<keyword evidence="6" id="KW-0964">Secreted</keyword>
<comment type="subcellular location">
    <subcellularLocation>
        <location evidence="2">Secreted</location>
        <location evidence="2">Cell wall</location>
    </subcellularLocation>
</comment>
<comment type="similarity">
    <text evidence="4 11">Belongs to the polysaccharide lyase 1 family.</text>
</comment>
<evidence type="ECO:0000256" key="12">
    <source>
        <dbReference type="SAM" id="MobiDB-lite"/>
    </source>
</evidence>
<evidence type="ECO:0000256" key="3">
    <source>
        <dbReference type="ARBA" id="ARBA00005220"/>
    </source>
</evidence>
<reference evidence="15" key="2">
    <citation type="submission" date="2018-02" db="UniProtKB">
        <authorList>
            <consortium name="EnsemblPlants"/>
        </authorList>
    </citation>
    <scope>IDENTIFICATION</scope>
    <source>
        <strain evidence="15">Williams 82</strain>
    </source>
</reference>
<dbReference type="GO" id="GO:0030570">
    <property type="term" value="F:pectate lyase activity"/>
    <property type="evidence" value="ECO:0000318"/>
    <property type="project" value="GO_Central"/>
</dbReference>
<evidence type="ECO:0000313" key="15">
    <source>
        <dbReference type="EnsemblPlants" id="KRH32350"/>
    </source>
</evidence>
<dbReference type="KEGG" id="gmx:100799009"/>
<dbReference type="EnsemblPlants" id="KRH32350">
    <property type="protein sequence ID" value="KRH32350"/>
    <property type="gene ID" value="GLYMA_10G046100"/>
</dbReference>
<dbReference type="Gene3D" id="2.160.20.10">
    <property type="entry name" value="Single-stranded right-handed beta-helix, Pectin lyase-like"/>
    <property type="match status" value="1"/>
</dbReference>
<dbReference type="SUPFAM" id="SSF51126">
    <property type="entry name" value="Pectin lyase-like"/>
    <property type="match status" value="1"/>
</dbReference>
<keyword evidence="6" id="KW-0134">Cell wall</keyword>
<evidence type="ECO:0000256" key="1">
    <source>
        <dbReference type="ARBA" id="ARBA00000695"/>
    </source>
</evidence>
<comment type="cofactor">
    <cofactor evidence="11">
        <name>Ca(2+)</name>
        <dbReference type="ChEBI" id="CHEBI:29108"/>
    </cofactor>
    <text evidence="11">Binds 1 Ca(2+) ion. Required for its activity.</text>
</comment>
<evidence type="ECO:0000256" key="4">
    <source>
        <dbReference type="ARBA" id="ARBA00010980"/>
    </source>
</evidence>
<dbReference type="EC" id="4.2.2.2" evidence="5 11"/>
<dbReference type="InterPro" id="IPR012334">
    <property type="entry name" value="Pectin_lyas_fold"/>
</dbReference>
<dbReference type="GO" id="GO:0045490">
    <property type="term" value="P:pectin catabolic process"/>
    <property type="evidence" value="ECO:0007669"/>
    <property type="project" value="UniProtKB-UniPathway"/>
</dbReference>
<reference evidence="14" key="3">
    <citation type="submission" date="2018-07" db="EMBL/GenBank/DDBJ databases">
        <title>WGS assembly of Glycine max.</title>
        <authorList>
            <person name="Schmutz J."/>
            <person name="Cannon S."/>
            <person name="Schlueter J."/>
            <person name="Ma J."/>
            <person name="Mitros T."/>
            <person name="Nelson W."/>
            <person name="Hyten D."/>
            <person name="Song Q."/>
            <person name="Thelen J."/>
            <person name="Cheng J."/>
            <person name="Xu D."/>
            <person name="Hellsten U."/>
            <person name="May G."/>
            <person name="Yu Y."/>
            <person name="Sakurai T."/>
            <person name="Umezawa T."/>
            <person name="Bhattacharyya M."/>
            <person name="Sandhu D."/>
            <person name="Valliyodan B."/>
            <person name="Lindquist E."/>
            <person name="Peto M."/>
            <person name="Grant D."/>
            <person name="Shu S."/>
            <person name="Goodstein D."/>
            <person name="Barry K."/>
            <person name="Futrell-Griggs M."/>
            <person name="Abernathy B."/>
            <person name="Du J."/>
            <person name="Tian Z."/>
            <person name="Zhu L."/>
            <person name="Gill N."/>
            <person name="Joshi T."/>
            <person name="Libault M."/>
            <person name="Sethuraman A."/>
            <person name="Zhang X."/>
            <person name="Shinozaki K."/>
            <person name="Nguyen H."/>
            <person name="Wing R."/>
            <person name="Cregan P."/>
            <person name="Specht J."/>
            <person name="Grimwood J."/>
            <person name="Rokhsar D."/>
            <person name="Stacey G."/>
            <person name="Shoemaker R."/>
            <person name="Jackson S."/>
        </authorList>
    </citation>
    <scope>NUCLEOTIDE SEQUENCE</scope>
    <source>
        <tissue evidence="14">Callus</tissue>
    </source>
</reference>
<keyword evidence="8" id="KW-0732">Signal</keyword>
<dbReference type="PANTHER" id="PTHR31683">
    <property type="entry name" value="PECTATE LYASE 18-RELATED"/>
    <property type="match status" value="1"/>
</dbReference>
<keyword evidence="7 11" id="KW-0479">Metal-binding</keyword>
<dbReference type="Pfam" id="PF00544">
    <property type="entry name" value="Pectate_lyase_4"/>
    <property type="match status" value="1"/>
</dbReference>
<evidence type="ECO:0000256" key="8">
    <source>
        <dbReference type="ARBA" id="ARBA00022729"/>
    </source>
</evidence>
<evidence type="ECO:0000259" key="13">
    <source>
        <dbReference type="SMART" id="SM00656"/>
    </source>
</evidence>
<dbReference type="SMR" id="A0A0R0HPC7"/>
<dbReference type="UniPathway" id="UPA00545">
    <property type="reaction ID" value="UER00824"/>
</dbReference>
<dbReference type="PRINTS" id="PR00807">
    <property type="entry name" value="AMBALLERGEN"/>
</dbReference>
<dbReference type="PANTHER" id="PTHR31683:SF113">
    <property type="entry name" value="PECTATE LYASE"/>
    <property type="match status" value="1"/>
</dbReference>
<feature type="domain" description="Pectate lyase" evidence="13">
    <location>
        <begin position="81"/>
        <end position="279"/>
    </location>
</feature>
<dbReference type="InterPro" id="IPR045032">
    <property type="entry name" value="PEL"/>
</dbReference>
<comment type="catalytic activity">
    <reaction evidence="1 11">
        <text>Eliminative cleavage of (1-&gt;4)-alpha-D-galacturonan to give oligosaccharides with 4-deoxy-alpha-D-galact-4-enuronosyl groups at their non-reducing ends.</text>
        <dbReference type="EC" id="4.2.2.2"/>
    </reaction>
</comment>
<evidence type="ECO:0000256" key="10">
    <source>
        <dbReference type="ARBA" id="ARBA00023239"/>
    </source>
</evidence>
<keyword evidence="16" id="KW-1185">Reference proteome</keyword>
<keyword evidence="9 11" id="KW-0106">Calcium</keyword>
<organism evidence="14">
    <name type="scientific">Glycine max</name>
    <name type="common">Soybean</name>
    <name type="synonym">Glycine hispida</name>
    <dbReference type="NCBI Taxonomy" id="3847"/>
    <lineage>
        <taxon>Eukaryota</taxon>
        <taxon>Viridiplantae</taxon>
        <taxon>Streptophyta</taxon>
        <taxon>Embryophyta</taxon>
        <taxon>Tracheophyta</taxon>
        <taxon>Spermatophyta</taxon>
        <taxon>Magnoliopsida</taxon>
        <taxon>eudicotyledons</taxon>
        <taxon>Gunneridae</taxon>
        <taxon>Pentapetalae</taxon>
        <taxon>rosids</taxon>
        <taxon>fabids</taxon>
        <taxon>Fabales</taxon>
        <taxon>Fabaceae</taxon>
        <taxon>Papilionoideae</taxon>
        <taxon>50 kb inversion clade</taxon>
        <taxon>NPAAA clade</taxon>
        <taxon>indigoferoid/millettioid clade</taxon>
        <taxon>Phaseoleae</taxon>
        <taxon>Glycine</taxon>
        <taxon>Glycine subgen. Soja</taxon>
    </lineage>
</organism>
<sequence length="379" mass="42107">MGNAHHSQWHRKHGNSVLPPHKYNPQPPPTTSNSNMLSLPYTHVDTTLRSLAAQAEGFGRFAIGGLHGPLHHVTSLADDGPGSLRNACRRKEPLWIVFEVSGTIQLSSYLNVSSHKTIDGRGQRIKLSGKGLRLKECEHVIICNLEFEGGRGHDVDAIQIKPNSKHIWIDRCTLSDFDDGLIDITRESTDITISRCHFSQHDKAMLIGADPSHVGDRCMRVTIHHCFFNGTRQRQPRVRFAKVHLYNNYIRNWGIYAVCASVESQIFSQHNIYEAGQKKVAFKYLTEQAADKEVGATGTIMSEGDIFLNGAKAGLMAVDVSCNMFHPSEHYPSWTVEAPTDDLKPILLHCTGGHFFVGPAVGPFGALGHNRLLEVRVLL</sequence>
<evidence type="ECO:0000256" key="9">
    <source>
        <dbReference type="ARBA" id="ARBA00022837"/>
    </source>
</evidence>
<accession>A0A0R0HPC7</accession>
<name>A0A0R0HPC7_SOYBN</name>
<dbReference type="InterPro" id="IPR018082">
    <property type="entry name" value="AmbAllergen"/>
</dbReference>
<dbReference type="Gramene" id="KRH32350">
    <property type="protein sequence ID" value="KRH32350"/>
    <property type="gene ID" value="GLYMA_10G046100"/>
</dbReference>
<evidence type="ECO:0000256" key="6">
    <source>
        <dbReference type="ARBA" id="ARBA00022512"/>
    </source>
</evidence>